<keyword evidence="1" id="KW-0472">Membrane</keyword>
<gene>
    <name evidence="2" type="ORF">ATO10_15365</name>
</gene>
<dbReference type="Proteomes" id="UP000024836">
    <property type="component" value="Unassembled WGS sequence"/>
</dbReference>
<feature type="transmembrane region" description="Helical" evidence="1">
    <location>
        <begin position="45"/>
        <end position="64"/>
    </location>
</feature>
<sequence>MVVPSNGYKLRVPLFLVCFILPPLLTTGVPIALSEYEIYTPEHISFWYLAVTSAGFFGIGPYLIAGFPVMFQMSRRVPPTTERLALGGLFANMLTPILVLTFWLIFDLLGIYEASFRSAIYFTAFCFIFGLIFATLWGAMVGTLYTTLDTIFPARWFRRAL</sequence>
<dbReference type="RefSeq" id="WP_035253297.1">
    <property type="nucleotide sequence ID" value="NZ_AQQY01000015.1"/>
</dbReference>
<comment type="caution">
    <text evidence="2">The sequence shown here is derived from an EMBL/GenBank/DDBJ whole genome shotgun (WGS) entry which is preliminary data.</text>
</comment>
<dbReference type="STRING" id="1461693.ATO10_15365"/>
<keyword evidence="1" id="KW-1133">Transmembrane helix</keyword>
<reference evidence="2 3" key="1">
    <citation type="submission" date="2013-04" db="EMBL/GenBank/DDBJ databases">
        <title>Shimia sp. 22II-S11-Z10 Genome Sequencing.</title>
        <authorList>
            <person name="Lai Q."/>
            <person name="Li G."/>
            <person name="Shao Z."/>
        </authorList>
    </citation>
    <scope>NUCLEOTIDE SEQUENCE [LARGE SCALE GENOMIC DNA]</scope>
    <source>
        <strain evidence="3">22II-S11-Z10</strain>
    </source>
</reference>
<name>A0A058ZGQ6_9RHOB</name>
<dbReference type="EMBL" id="AQQY01000015">
    <property type="protein sequence ID" value="KCV80814.1"/>
    <property type="molecule type" value="Genomic_DNA"/>
</dbReference>
<evidence type="ECO:0008006" key="4">
    <source>
        <dbReference type="Google" id="ProtNLM"/>
    </source>
</evidence>
<dbReference type="AlphaFoldDB" id="A0A058ZGQ6"/>
<evidence type="ECO:0000256" key="1">
    <source>
        <dbReference type="SAM" id="Phobius"/>
    </source>
</evidence>
<keyword evidence="1" id="KW-0812">Transmembrane</keyword>
<evidence type="ECO:0000313" key="3">
    <source>
        <dbReference type="Proteomes" id="UP000024836"/>
    </source>
</evidence>
<protein>
    <recommendedName>
        <fullName evidence="4">Transmembrane protein</fullName>
    </recommendedName>
</protein>
<evidence type="ECO:0000313" key="2">
    <source>
        <dbReference type="EMBL" id="KCV80814.1"/>
    </source>
</evidence>
<accession>A0A058ZGQ6</accession>
<feature type="transmembrane region" description="Helical" evidence="1">
    <location>
        <begin position="84"/>
        <end position="106"/>
    </location>
</feature>
<organism evidence="2 3">
    <name type="scientific">Actibacterium atlanticum</name>
    <dbReference type="NCBI Taxonomy" id="1461693"/>
    <lineage>
        <taxon>Bacteria</taxon>
        <taxon>Pseudomonadati</taxon>
        <taxon>Pseudomonadota</taxon>
        <taxon>Alphaproteobacteria</taxon>
        <taxon>Rhodobacterales</taxon>
        <taxon>Roseobacteraceae</taxon>
        <taxon>Actibacterium</taxon>
    </lineage>
</organism>
<keyword evidence="3" id="KW-1185">Reference proteome</keyword>
<feature type="transmembrane region" description="Helical" evidence="1">
    <location>
        <begin position="12"/>
        <end position="33"/>
    </location>
</feature>
<dbReference type="OrthoDB" id="7861921at2"/>
<proteinExistence type="predicted"/>
<feature type="transmembrane region" description="Helical" evidence="1">
    <location>
        <begin position="118"/>
        <end position="148"/>
    </location>
</feature>